<dbReference type="SUPFAM" id="SSF82866">
    <property type="entry name" value="Multidrug efflux transporter AcrB transmembrane domain"/>
    <property type="match status" value="1"/>
</dbReference>
<comment type="function">
    <text evidence="9">Part of the Sec protein translocase complex. Interacts with the SecYEG preprotein conducting channel. SecDF uses the proton motive force (PMF) to complete protein translocation after the ATP-dependent function of SecA.</text>
</comment>
<evidence type="ECO:0000256" key="8">
    <source>
        <dbReference type="ARBA" id="ARBA00023136"/>
    </source>
</evidence>
<comment type="caution">
    <text evidence="14">The sequence shown here is derived from an EMBL/GenBank/DDBJ whole genome shotgun (WGS) entry which is preliminary data.</text>
</comment>
<proteinExistence type="inferred from homology"/>
<organism evidence="14 15">
    <name type="scientific">Amnibacterium flavum</name>
    <dbReference type="NCBI Taxonomy" id="2173173"/>
    <lineage>
        <taxon>Bacteria</taxon>
        <taxon>Bacillati</taxon>
        <taxon>Actinomycetota</taxon>
        <taxon>Actinomycetes</taxon>
        <taxon>Micrococcales</taxon>
        <taxon>Microbacteriaceae</taxon>
        <taxon>Amnibacterium</taxon>
    </lineage>
</organism>
<feature type="region of interest" description="Disordered" evidence="10">
    <location>
        <begin position="132"/>
        <end position="162"/>
    </location>
</feature>
<keyword evidence="4 9" id="KW-0812">Transmembrane</keyword>
<dbReference type="GO" id="GO:0006605">
    <property type="term" value="P:protein targeting"/>
    <property type="evidence" value="ECO:0007669"/>
    <property type="project" value="UniProtKB-UniRule"/>
</dbReference>
<dbReference type="InterPro" id="IPR048631">
    <property type="entry name" value="SecD_1st"/>
</dbReference>
<feature type="compositionally biased region" description="Low complexity" evidence="10">
    <location>
        <begin position="549"/>
        <end position="582"/>
    </location>
</feature>
<gene>
    <name evidence="9 14" type="primary">secD</name>
    <name evidence="14" type="ORF">DDQ50_11480</name>
</gene>
<accession>A0A2V1HPU1</accession>
<feature type="region of interest" description="Disordered" evidence="10">
    <location>
        <begin position="535"/>
        <end position="590"/>
    </location>
</feature>
<feature type="transmembrane region" description="Helical" evidence="9">
    <location>
        <begin position="359"/>
        <end position="381"/>
    </location>
</feature>
<comment type="subcellular location">
    <subcellularLocation>
        <location evidence="1 9">Cell membrane</location>
        <topology evidence="1 9">Multi-pass membrane protein</topology>
    </subcellularLocation>
</comment>
<keyword evidence="2 9" id="KW-0813">Transport</keyword>
<dbReference type="Gene3D" id="3.30.1360.200">
    <property type="match status" value="1"/>
</dbReference>
<comment type="subunit">
    <text evidence="9">Forms a complex with SecF. Part of the essential Sec protein translocation apparatus which comprises SecA, SecYEG and auxiliary proteins SecDF. Other proteins may also be involved.</text>
</comment>
<dbReference type="EMBL" id="QEOP01000002">
    <property type="protein sequence ID" value="PVZ94341.1"/>
    <property type="molecule type" value="Genomic_DNA"/>
</dbReference>
<evidence type="ECO:0000256" key="3">
    <source>
        <dbReference type="ARBA" id="ARBA00022475"/>
    </source>
</evidence>
<feature type="domain" description="Protein export membrane protein SecD/SecF C-terminal" evidence="11">
    <location>
        <begin position="314"/>
        <end position="490"/>
    </location>
</feature>
<evidence type="ECO:0000256" key="6">
    <source>
        <dbReference type="ARBA" id="ARBA00022989"/>
    </source>
</evidence>
<dbReference type="GO" id="GO:0065002">
    <property type="term" value="P:intracellular protein transmembrane transport"/>
    <property type="evidence" value="ECO:0007669"/>
    <property type="project" value="UniProtKB-UniRule"/>
</dbReference>
<dbReference type="OrthoDB" id="5240379at2"/>
<dbReference type="AlphaFoldDB" id="A0A2V1HPU1"/>
<evidence type="ECO:0000256" key="10">
    <source>
        <dbReference type="SAM" id="MobiDB-lite"/>
    </source>
</evidence>
<dbReference type="GO" id="GO:0043952">
    <property type="term" value="P:protein transport by the Sec complex"/>
    <property type="evidence" value="ECO:0007669"/>
    <property type="project" value="UniProtKB-UniRule"/>
</dbReference>
<dbReference type="InterPro" id="IPR048634">
    <property type="entry name" value="SecD_SecF_C"/>
</dbReference>
<keyword evidence="15" id="KW-1185">Reference proteome</keyword>
<protein>
    <recommendedName>
        <fullName evidence="9">Protein translocase subunit SecD</fullName>
    </recommendedName>
</protein>
<evidence type="ECO:0000256" key="4">
    <source>
        <dbReference type="ARBA" id="ARBA00022692"/>
    </source>
</evidence>
<evidence type="ECO:0000256" key="7">
    <source>
        <dbReference type="ARBA" id="ARBA00023010"/>
    </source>
</evidence>
<feature type="domain" description="SecDF P1 head subdomain" evidence="13">
    <location>
        <begin position="198"/>
        <end position="313"/>
    </location>
</feature>
<feature type="transmembrane region" description="Helical" evidence="9">
    <location>
        <begin position="387"/>
        <end position="410"/>
    </location>
</feature>
<dbReference type="RefSeq" id="WP_116756853.1">
    <property type="nucleotide sequence ID" value="NZ_JBHUEX010000001.1"/>
</dbReference>
<evidence type="ECO:0000256" key="9">
    <source>
        <dbReference type="HAMAP-Rule" id="MF_01463"/>
    </source>
</evidence>
<sequence>MAKSNTPVRKARRALIGLAAIFVVLIGLNTAGALFAGWNWTPKLALDLEGGTEIRLAPVVEGDGEVSSEQLSQAVSIIRQRIDAAGVSESEITTEGGSNIVVSIPGQPDEQTLERIEASAKLDFRPVLLAGTPATSEVGAEGTTPTPDATPAPEPTDPSDLSQVTPALQTAYDNFDCASIDETVVPPADEPFLTCEVDSSAKYLLGPVEVTGENLSDATSGVVTTSTGASTGTWAVNLQFDGKGTEEFAAVTTRLTGLESPRNQFAVVVDNKVIIAPASNAVITDGRAQITGSFDQETSKSLADQLKYGALPISFTVQSSDTISATLGSEQLRSGLIAGAIGLLLVVVYSLFQYRTLGLVTVASLVVAAAITYLVITILSWREGYRLSLAGVAGLIVAIGITADSFIVYFERIRDELRDGRGLEGAVESGWKRALRTILASDTVNFLAAIVLFVVAIGNVRGFALTLGITTIIDIIVVTLFTHPVLQLLAKTRFFSEGHRASGLDPKALGAVYRGRAVFKAPTVVAGKTAASRGEAVRRQTIAERKAAESSGSTTTATLEPPATPSSDSTSSSTGSTSARKPSNSKKGKR</sequence>
<feature type="transmembrane region" description="Helical" evidence="9">
    <location>
        <begin position="438"/>
        <end position="457"/>
    </location>
</feature>
<reference evidence="14 15" key="1">
    <citation type="submission" date="2018-05" db="EMBL/GenBank/DDBJ databases">
        <title>Amnibacterium sp. M8JJ-5, whole genome shotgun sequence.</title>
        <authorList>
            <person name="Tuo L."/>
        </authorList>
    </citation>
    <scope>NUCLEOTIDE SEQUENCE [LARGE SCALE GENOMIC DNA]</scope>
    <source>
        <strain evidence="14 15">M8JJ-5</strain>
    </source>
</reference>
<dbReference type="PANTHER" id="PTHR30081">
    <property type="entry name" value="PROTEIN-EXPORT MEMBRANE PROTEIN SEC"/>
    <property type="match status" value="1"/>
</dbReference>
<dbReference type="PANTHER" id="PTHR30081:SF1">
    <property type="entry name" value="PROTEIN TRANSLOCASE SUBUNIT SECD"/>
    <property type="match status" value="1"/>
</dbReference>
<keyword evidence="7 9" id="KW-0811">Translocation</keyword>
<feature type="transmembrane region" description="Helical" evidence="9">
    <location>
        <begin position="463"/>
        <end position="486"/>
    </location>
</feature>
<evidence type="ECO:0000259" key="13">
    <source>
        <dbReference type="Pfam" id="PF22599"/>
    </source>
</evidence>
<dbReference type="GO" id="GO:0005886">
    <property type="term" value="C:plasma membrane"/>
    <property type="evidence" value="ECO:0007669"/>
    <property type="project" value="UniProtKB-SubCell"/>
</dbReference>
<dbReference type="GO" id="GO:0015450">
    <property type="term" value="F:protein-transporting ATPase activity"/>
    <property type="evidence" value="ECO:0007669"/>
    <property type="project" value="InterPro"/>
</dbReference>
<feature type="domain" description="Protein translocase subunit SecDF P1" evidence="12">
    <location>
        <begin position="72"/>
        <end position="127"/>
    </location>
</feature>
<evidence type="ECO:0000313" key="15">
    <source>
        <dbReference type="Proteomes" id="UP000244893"/>
    </source>
</evidence>
<comment type="caution">
    <text evidence="9">Lacks conserved residue(s) required for the propagation of feature annotation.</text>
</comment>
<evidence type="ECO:0000256" key="1">
    <source>
        <dbReference type="ARBA" id="ARBA00004651"/>
    </source>
</evidence>
<comment type="similarity">
    <text evidence="9">Belongs to the SecD/SecF family. SecD subfamily.</text>
</comment>
<evidence type="ECO:0000259" key="12">
    <source>
        <dbReference type="Pfam" id="PF21760"/>
    </source>
</evidence>
<evidence type="ECO:0000259" key="11">
    <source>
        <dbReference type="Pfam" id="PF02355"/>
    </source>
</evidence>
<dbReference type="Proteomes" id="UP000244893">
    <property type="component" value="Unassembled WGS sequence"/>
</dbReference>
<dbReference type="Gene3D" id="3.30.70.3220">
    <property type="match status" value="1"/>
</dbReference>
<dbReference type="Pfam" id="PF21760">
    <property type="entry name" value="SecD_1st"/>
    <property type="match status" value="1"/>
</dbReference>
<evidence type="ECO:0000313" key="14">
    <source>
        <dbReference type="EMBL" id="PVZ94341.1"/>
    </source>
</evidence>
<dbReference type="Pfam" id="PF22599">
    <property type="entry name" value="SecDF_P1_head"/>
    <property type="match status" value="1"/>
</dbReference>
<dbReference type="InterPro" id="IPR005791">
    <property type="entry name" value="SecD"/>
</dbReference>
<keyword evidence="5 9" id="KW-0653">Protein transport</keyword>
<evidence type="ECO:0000256" key="2">
    <source>
        <dbReference type="ARBA" id="ARBA00022448"/>
    </source>
</evidence>
<dbReference type="InterPro" id="IPR055344">
    <property type="entry name" value="SecD_SecF_C_bact"/>
</dbReference>
<keyword evidence="3 9" id="KW-1003">Cell membrane</keyword>
<evidence type="ECO:0000256" key="5">
    <source>
        <dbReference type="ARBA" id="ARBA00022927"/>
    </source>
</evidence>
<dbReference type="HAMAP" id="MF_01463_B">
    <property type="entry name" value="SecD_B"/>
    <property type="match status" value="1"/>
</dbReference>
<feature type="transmembrane region" description="Helical" evidence="9">
    <location>
        <begin position="332"/>
        <end position="352"/>
    </location>
</feature>
<keyword evidence="8 9" id="KW-0472">Membrane</keyword>
<name>A0A2V1HPU1_9MICO</name>
<dbReference type="NCBIfam" id="TIGR00916">
    <property type="entry name" value="2A0604s01"/>
    <property type="match status" value="1"/>
</dbReference>
<dbReference type="InterPro" id="IPR022813">
    <property type="entry name" value="SecD/SecF_arch_bac"/>
</dbReference>
<dbReference type="NCBIfam" id="TIGR01129">
    <property type="entry name" value="secD"/>
    <property type="match status" value="1"/>
</dbReference>
<dbReference type="InterPro" id="IPR054384">
    <property type="entry name" value="SecDF_P1_head"/>
</dbReference>
<dbReference type="Pfam" id="PF02355">
    <property type="entry name" value="SecD_SecF_C"/>
    <property type="match status" value="1"/>
</dbReference>
<keyword evidence="6 9" id="KW-1133">Transmembrane helix</keyword>
<feature type="compositionally biased region" description="Basic and acidic residues" evidence="10">
    <location>
        <begin position="535"/>
        <end position="548"/>
    </location>
</feature>